<proteinExistence type="inferred from homology"/>
<comment type="similarity">
    <text evidence="2">Belongs to the NIPA family.</text>
</comment>
<feature type="transmembrane region" description="Helical" evidence="6">
    <location>
        <begin position="173"/>
        <end position="191"/>
    </location>
</feature>
<feature type="transmembrane region" description="Helical" evidence="6">
    <location>
        <begin position="656"/>
        <end position="676"/>
    </location>
</feature>
<feature type="transmembrane region" description="Helical" evidence="6">
    <location>
        <begin position="594"/>
        <end position="612"/>
    </location>
</feature>
<dbReference type="SUPFAM" id="SSF103481">
    <property type="entry name" value="Multidrug resistance efflux transporter EmrE"/>
    <property type="match status" value="2"/>
</dbReference>
<sequence>MSSESVDPSSQSVAAGVAIAVVSSFVNGSTFVLQKKGILRAKKRGDSYLLDGVWWSGTLSMIVGQIGNFLAYNSAPAVVVTPLGALGVLFGALLASHILQEHLNILGKLGCVLCCIGSVMLVIHAPKSENVTTIAQLEERLEDPVLLGFVCGVVVLLFVLIVWLAPIYGSSNIMVYVSICSLLGSFTVPSSKGLGLAAPDAFAGGSSCPRALYIFLGLLGTLAVSILIQFTFINKALESFSSNMFEAIYYVTFTSTVILASAVIFKEWTTVGVADCLGMFCGLVTISVGVFLLRFSQEATVTWKQLWLFGSASLSGEPRWGERRACEIRRPVQFTTDQFTLQITKRYSCGRACPSGRQLACGEVINVTDCNRSSSVTMGQDRGKYDFYIGLGLAISSSAFIGGSFILKKKGLLRLARKGSMRAGQGGHAYLKEWLWWAGLLSMGAGEAANFAAYAFAPATLVTPLGALSVLVSSVLSSHFLSERLNLHGKLGCLLSILGSTTMVIHAPKEEEISSLEDMAKKLVDPGFVVFATFVVIVALILIFIVGPRHGQTNILVYITICSVIGALSVSCVKGLGIVIKEVIAGKPTIRNPLSWILLFSLITCVSTQINYLNKALDIFNTSLVTPIYYVFFTTSVLTCSAILFKEWEHMGPDDIIGTIAGFVTIIVGIFLLHAFKDVSINLASLAVSIRKEERGGAPVANGLATHASYELLDSDTSVDVEVGSPFDSVSRRNGTMAGL</sequence>
<protein>
    <recommendedName>
        <fullName evidence="9">Magnesium transporter</fullName>
    </recommendedName>
</protein>
<feature type="transmembrane region" description="Helical" evidence="6">
    <location>
        <begin position="461"/>
        <end position="481"/>
    </location>
</feature>
<feature type="transmembrane region" description="Helical" evidence="6">
    <location>
        <begin position="528"/>
        <end position="549"/>
    </location>
</feature>
<name>A0A8T3CPB7_9TELE</name>
<feature type="transmembrane region" description="Helical" evidence="6">
    <location>
        <begin position="211"/>
        <end position="233"/>
    </location>
</feature>
<comment type="caution">
    <text evidence="7">The sequence shown here is derived from an EMBL/GenBank/DDBJ whole genome shotgun (WGS) entry which is preliminary data.</text>
</comment>
<evidence type="ECO:0000313" key="7">
    <source>
        <dbReference type="EMBL" id="KAI1885104.1"/>
    </source>
</evidence>
<dbReference type="AlphaFoldDB" id="A0A8T3CPB7"/>
<dbReference type="OrthoDB" id="6428174at2759"/>
<gene>
    <name evidence="7" type="ORF">AGOR_G00216750</name>
</gene>
<dbReference type="InterPro" id="IPR037185">
    <property type="entry name" value="EmrE-like"/>
</dbReference>
<organism evidence="7 8">
    <name type="scientific">Albula goreensis</name>
    <dbReference type="NCBI Taxonomy" id="1534307"/>
    <lineage>
        <taxon>Eukaryota</taxon>
        <taxon>Metazoa</taxon>
        <taxon>Chordata</taxon>
        <taxon>Craniata</taxon>
        <taxon>Vertebrata</taxon>
        <taxon>Euteleostomi</taxon>
        <taxon>Actinopterygii</taxon>
        <taxon>Neopterygii</taxon>
        <taxon>Teleostei</taxon>
        <taxon>Albuliformes</taxon>
        <taxon>Albulidae</taxon>
        <taxon>Albula</taxon>
    </lineage>
</organism>
<evidence type="ECO:0000256" key="1">
    <source>
        <dbReference type="ARBA" id="ARBA00004141"/>
    </source>
</evidence>
<feature type="transmembrane region" description="Helical" evidence="6">
    <location>
        <begin position="145"/>
        <end position="166"/>
    </location>
</feature>
<dbReference type="Proteomes" id="UP000829720">
    <property type="component" value="Unassembled WGS sequence"/>
</dbReference>
<dbReference type="EMBL" id="JAERUA010000021">
    <property type="protein sequence ID" value="KAI1885104.1"/>
    <property type="molecule type" value="Genomic_DNA"/>
</dbReference>
<feature type="transmembrane region" description="Helical" evidence="6">
    <location>
        <begin position="106"/>
        <end position="125"/>
    </location>
</feature>
<keyword evidence="5 6" id="KW-0472">Membrane</keyword>
<feature type="transmembrane region" description="Helical" evidence="6">
    <location>
        <begin position="12"/>
        <end position="33"/>
    </location>
</feature>
<evidence type="ECO:0000256" key="2">
    <source>
        <dbReference type="ARBA" id="ARBA00007230"/>
    </source>
</evidence>
<feature type="transmembrane region" description="Helical" evidence="6">
    <location>
        <begin position="387"/>
        <end position="407"/>
    </location>
</feature>
<dbReference type="GO" id="GO:0015095">
    <property type="term" value="F:magnesium ion transmembrane transporter activity"/>
    <property type="evidence" value="ECO:0007669"/>
    <property type="project" value="InterPro"/>
</dbReference>
<feature type="transmembrane region" description="Helical" evidence="6">
    <location>
        <begin position="487"/>
        <end position="507"/>
    </location>
</feature>
<dbReference type="PANTHER" id="PTHR12570:SF1">
    <property type="entry name" value="MAGNESIUM TRANSPORTER NIPA2"/>
    <property type="match status" value="1"/>
</dbReference>
<dbReference type="Pfam" id="PF05653">
    <property type="entry name" value="Mg_trans_NIPA"/>
    <property type="match status" value="2"/>
</dbReference>
<keyword evidence="4 6" id="KW-1133">Transmembrane helix</keyword>
<dbReference type="PANTHER" id="PTHR12570">
    <property type="match status" value="1"/>
</dbReference>
<keyword evidence="3 6" id="KW-0812">Transmembrane</keyword>
<keyword evidence="8" id="KW-1185">Reference proteome</keyword>
<accession>A0A8T3CPB7</accession>
<feature type="transmembrane region" description="Helical" evidence="6">
    <location>
        <begin position="245"/>
        <end position="265"/>
    </location>
</feature>
<feature type="transmembrane region" description="Helical" evidence="6">
    <location>
        <begin position="78"/>
        <end position="99"/>
    </location>
</feature>
<feature type="transmembrane region" description="Helical" evidence="6">
    <location>
        <begin position="277"/>
        <end position="295"/>
    </location>
</feature>
<evidence type="ECO:0000313" key="8">
    <source>
        <dbReference type="Proteomes" id="UP000829720"/>
    </source>
</evidence>
<dbReference type="GO" id="GO:0016020">
    <property type="term" value="C:membrane"/>
    <property type="evidence" value="ECO:0007669"/>
    <property type="project" value="UniProtKB-SubCell"/>
</dbReference>
<evidence type="ECO:0000256" key="3">
    <source>
        <dbReference type="ARBA" id="ARBA00022692"/>
    </source>
</evidence>
<evidence type="ECO:0000256" key="4">
    <source>
        <dbReference type="ARBA" id="ARBA00022989"/>
    </source>
</evidence>
<feature type="transmembrane region" description="Helical" evidence="6">
    <location>
        <begin position="53"/>
        <end position="72"/>
    </location>
</feature>
<evidence type="ECO:0008006" key="9">
    <source>
        <dbReference type="Google" id="ProtNLM"/>
    </source>
</evidence>
<feature type="transmembrane region" description="Helical" evidence="6">
    <location>
        <begin position="624"/>
        <end position="644"/>
    </location>
</feature>
<feature type="transmembrane region" description="Helical" evidence="6">
    <location>
        <begin position="555"/>
        <end position="573"/>
    </location>
</feature>
<evidence type="ECO:0000256" key="5">
    <source>
        <dbReference type="ARBA" id="ARBA00023136"/>
    </source>
</evidence>
<reference evidence="7" key="1">
    <citation type="submission" date="2021-01" db="EMBL/GenBank/DDBJ databases">
        <authorList>
            <person name="Zahm M."/>
            <person name="Roques C."/>
            <person name="Cabau C."/>
            <person name="Klopp C."/>
            <person name="Donnadieu C."/>
            <person name="Jouanno E."/>
            <person name="Lampietro C."/>
            <person name="Louis A."/>
            <person name="Herpin A."/>
            <person name="Echchiki A."/>
            <person name="Berthelot C."/>
            <person name="Parey E."/>
            <person name="Roest-Crollius H."/>
            <person name="Braasch I."/>
            <person name="Postlethwait J."/>
            <person name="Bobe J."/>
            <person name="Montfort J."/>
            <person name="Bouchez O."/>
            <person name="Begum T."/>
            <person name="Mejri S."/>
            <person name="Adams A."/>
            <person name="Chen W.-J."/>
            <person name="Guiguen Y."/>
        </authorList>
    </citation>
    <scope>NUCLEOTIDE SEQUENCE</scope>
    <source>
        <tissue evidence="7">Blood</tissue>
    </source>
</reference>
<comment type="subcellular location">
    <subcellularLocation>
        <location evidence="1">Membrane</location>
        <topology evidence="1">Multi-pass membrane protein</topology>
    </subcellularLocation>
</comment>
<dbReference type="InterPro" id="IPR008521">
    <property type="entry name" value="Mg_trans_NIPA"/>
</dbReference>
<evidence type="ECO:0000256" key="6">
    <source>
        <dbReference type="SAM" id="Phobius"/>
    </source>
</evidence>